<name>A0A5Q0BGL0_9GAMM</name>
<dbReference type="RefSeq" id="WP_153248983.1">
    <property type="nucleotide sequence ID" value="NZ_CP044205.1"/>
</dbReference>
<dbReference type="EMBL" id="CP044205">
    <property type="protein sequence ID" value="QFY42995.1"/>
    <property type="molecule type" value="Genomic_DNA"/>
</dbReference>
<organism evidence="1 2">
    <name type="scientific">Candidatus Methylospira mobilis</name>
    <dbReference type="NCBI Taxonomy" id="1808979"/>
    <lineage>
        <taxon>Bacteria</taxon>
        <taxon>Pseudomonadati</taxon>
        <taxon>Pseudomonadota</taxon>
        <taxon>Gammaproteobacteria</taxon>
        <taxon>Methylococcales</taxon>
        <taxon>Methylococcaceae</taxon>
        <taxon>Candidatus Methylospira</taxon>
    </lineage>
</organism>
<protein>
    <submittedName>
        <fullName evidence="1">Uncharacterized protein</fullName>
    </submittedName>
</protein>
<dbReference type="KEGG" id="mmob:F6R98_10520"/>
<keyword evidence="2" id="KW-1185">Reference proteome</keyword>
<dbReference type="OrthoDB" id="7064768at2"/>
<gene>
    <name evidence="1" type="ORF">F6R98_10520</name>
</gene>
<reference evidence="1 2" key="1">
    <citation type="submission" date="2019-09" db="EMBL/GenBank/DDBJ databases">
        <title>Ecophysiology of the spiral-shaped methanotroph Methylospira mobilis as revealed by the complete genome sequence.</title>
        <authorList>
            <person name="Oshkin I.Y."/>
            <person name="Dedysh S.N."/>
            <person name="Miroshnikov K."/>
            <person name="Danilova O.V."/>
            <person name="Hakobyan A."/>
            <person name="Liesack W."/>
        </authorList>
    </citation>
    <scope>NUCLEOTIDE SEQUENCE [LARGE SCALE GENOMIC DNA]</scope>
    <source>
        <strain evidence="1 2">Shm1</strain>
    </source>
</reference>
<dbReference type="Proteomes" id="UP000325755">
    <property type="component" value="Chromosome"/>
</dbReference>
<dbReference type="InParanoid" id="A0A5Q0BGL0"/>
<proteinExistence type="predicted"/>
<evidence type="ECO:0000313" key="2">
    <source>
        <dbReference type="Proteomes" id="UP000325755"/>
    </source>
</evidence>
<accession>A0A5Q0BGL0</accession>
<evidence type="ECO:0000313" key="1">
    <source>
        <dbReference type="EMBL" id="QFY42995.1"/>
    </source>
</evidence>
<sequence>MSEFDTRKKALLEPLFIEAGNALMDCQTFEYGLTLLLFHLARLDSITLDPQKVALILENQDKKTAGQLIAMLKKKANVSDGIEKALEVALASRNTLIHRILIDNAEKLPQAETRASLLKEIRSLRANVQKADKKLRPFIHAFGLELDGFDNRQFEAEAKATFT</sequence>
<dbReference type="AlphaFoldDB" id="A0A5Q0BGL0"/>